<dbReference type="InterPro" id="IPR027417">
    <property type="entry name" value="P-loop_NTPase"/>
</dbReference>
<feature type="domain" description="ABC transmembrane type-1" evidence="11">
    <location>
        <begin position="36"/>
        <end position="317"/>
    </location>
</feature>
<organism evidence="12 13">
    <name type="scientific">Anaerosporomusa subterranea</name>
    <dbReference type="NCBI Taxonomy" id="1794912"/>
    <lineage>
        <taxon>Bacteria</taxon>
        <taxon>Bacillati</taxon>
        <taxon>Bacillota</taxon>
        <taxon>Negativicutes</taxon>
        <taxon>Acetonemataceae</taxon>
        <taxon>Anaerosporomusa</taxon>
    </lineage>
</organism>
<dbReference type="PROSITE" id="PS50893">
    <property type="entry name" value="ABC_TRANSPORTER_2"/>
    <property type="match status" value="1"/>
</dbReference>
<evidence type="ECO:0000256" key="1">
    <source>
        <dbReference type="ARBA" id="ARBA00004651"/>
    </source>
</evidence>
<evidence type="ECO:0000256" key="2">
    <source>
        <dbReference type="ARBA" id="ARBA00022448"/>
    </source>
</evidence>
<dbReference type="Gene3D" id="3.40.50.300">
    <property type="entry name" value="P-loop containing nucleotide triphosphate hydrolases"/>
    <property type="match status" value="1"/>
</dbReference>
<sequence>MARYFQTKDYERTVPVSMKLLKFLWGMSQPMRLYMWVALVVMLLATGFDLIRPYLMKVAIDSHMQTGNIEGLAQLAALYAASIGATAMFSYIQTVLLQYIGQTIILGARQKIFRHLLYRPYAELEGQPVGRMVTRVTNDTDALKELYTDVIVSFASNILTLIGIMLVMLALDWRLALVSYAMLPLMVASTLLYQRYARLAYRLVREKTALVNSFVQENLNGAPIVKAFARFQITGEEFRKLSDQYLAAGLKEMRTFAIFRPLVDLIYTLAVAMVLWLGGWDGKTGLEIGVLVAFLRYVEKFFWPIRDLAEKFGSLQSALAAAERVYDLLAEEPSPEMTPCTEPLGTFRGSVSFEDVWFAYQNEDWVLRGVTINIEPGEFAGVVGLSGSGKTTLVNLLLRFYEPQRGVIRLDGIDIRDLPLPVIRRKVGVVFQDVHLFQGSIADNISLYHQEISRSSVESASRIASLHATVAQMPQGYDTLIGYQGALLSAGQRQLLSLARALASQPDILVLDEATSNIDSQTEQHVQEALAAISEQRTILAVAHRLSTIQQADKIFVMSRGRVAEAGRHADLLAKRGLYFRLYSSQ</sequence>
<evidence type="ECO:0000256" key="9">
    <source>
        <dbReference type="SAM" id="Phobius"/>
    </source>
</evidence>
<dbReference type="GO" id="GO:0015421">
    <property type="term" value="F:ABC-type oligopeptide transporter activity"/>
    <property type="evidence" value="ECO:0007669"/>
    <property type="project" value="TreeGrafter"/>
</dbReference>
<evidence type="ECO:0000256" key="6">
    <source>
        <dbReference type="ARBA" id="ARBA00022840"/>
    </source>
</evidence>
<dbReference type="Proteomes" id="UP000076268">
    <property type="component" value="Unassembled WGS sequence"/>
</dbReference>
<evidence type="ECO:0000313" key="13">
    <source>
        <dbReference type="Proteomes" id="UP000076268"/>
    </source>
</evidence>
<dbReference type="PANTHER" id="PTHR43394:SF1">
    <property type="entry name" value="ATP-BINDING CASSETTE SUB-FAMILY B MEMBER 10, MITOCHONDRIAL"/>
    <property type="match status" value="1"/>
</dbReference>
<protein>
    <submittedName>
        <fullName evidence="12">ABC transporter</fullName>
    </submittedName>
</protein>
<dbReference type="GO" id="GO:0005524">
    <property type="term" value="F:ATP binding"/>
    <property type="evidence" value="ECO:0007669"/>
    <property type="project" value="UniProtKB-KW"/>
</dbReference>
<dbReference type="SMART" id="SM00382">
    <property type="entry name" value="AAA"/>
    <property type="match status" value="1"/>
</dbReference>
<keyword evidence="3" id="KW-1003">Cell membrane</keyword>
<evidence type="ECO:0000313" key="12">
    <source>
        <dbReference type="EMBL" id="KYZ75046.1"/>
    </source>
</evidence>
<dbReference type="STRING" id="1794912.AXX12_15840"/>
<evidence type="ECO:0000256" key="3">
    <source>
        <dbReference type="ARBA" id="ARBA00022475"/>
    </source>
</evidence>
<dbReference type="PROSITE" id="PS50929">
    <property type="entry name" value="ABC_TM1F"/>
    <property type="match status" value="1"/>
</dbReference>
<feature type="transmembrane region" description="Helical" evidence="9">
    <location>
        <begin position="177"/>
        <end position="193"/>
    </location>
</feature>
<dbReference type="EMBL" id="LSGP01000026">
    <property type="protein sequence ID" value="KYZ75046.1"/>
    <property type="molecule type" value="Genomic_DNA"/>
</dbReference>
<evidence type="ECO:0000256" key="4">
    <source>
        <dbReference type="ARBA" id="ARBA00022692"/>
    </source>
</evidence>
<evidence type="ECO:0000256" key="7">
    <source>
        <dbReference type="ARBA" id="ARBA00022989"/>
    </source>
</evidence>
<feature type="transmembrane region" description="Helical" evidence="9">
    <location>
        <begin position="150"/>
        <end position="171"/>
    </location>
</feature>
<dbReference type="SUPFAM" id="SSF90123">
    <property type="entry name" value="ABC transporter transmembrane region"/>
    <property type="match status" value="1"/>
</dbReference>
<dbReference type="PANTHER" id="PTHR43394">
    <property type="entry name" value="ATP-DEPENDENT PERMEASE MDL1, MITOCHONDRIAL"/>
    <property type="match status" value="1"/>
</dbReference>
<gene>
    <name evidence="12" type="ORF">AXX12_15840</name>
</gene>
<dbReference type="InterPro" id="IPR017871">
    <property type="entry name" value="ABC_transporter-like_CS"/>
</dbReference>
<feature type="domain" description="ABC transporter" evidence="10">
    <location>
        <begin position="351"/>
        <end position="585"/>
    </location>
</feature>
<evidence type="ECO:0000256" key="8">
    <source>
        <dbReference type="ARBA" id="ARBA00023136"/>
    </source>
</evidence>
<dbReference type="AlphaFoldDB" id="A0A154BMA0"/>
<keyword evidence="6" id="KW-0067">ATP-binding</keyword>
<reference evidence="12 13" key="1">
    <citation type="submission" date="2016-02" db="EMBL/GenBank/DDBJ databases">
        <title>Anaerosporomusa subterraneum gen. nov., sp. nov., a spore-forming obligate anaerobe isolated from saprolite.</title>
        <authorList>
            <person name="Choi J.K."/>
            <person name="Shah M."/>
            <person name="Yee N."/>
        </authorList>
    </citation>
    <scope>NUCLEOTIDE SEQUENCE [LARGE SCALE GENOMIC DNA]</scope>
    <source>
        <strain evidence="12 13">RU4</strain>
    </source>
</reference>
<evidence type="ECO:0000259" key="10">
    <source>
        <dbReference type="PROSITE" id="PS50893"/>
    </source>
</evidence>
<dbReference type="GO" id="GO:0016887">
    <property type="term" value="F:ATP hydrolysis activity"/>
    <property type="evidence" value="ECO:0007669"/>
    <property type="project" value="InterPro"/>
</dbReference>
<dbReference type="GO" id="GO:0005886">
    <property type="term" value="C:plasma membrane"/>
    <property type="evidence" value="ECO:0007669"/>
    <property type="project" value="UniProtKB-SubCell"/>
</dbReference>
<dbReference type="Pfam" id="PF00664">
    <property type="entry name" value="ABC_membrane"/>
    <property type="match status" value="1"/>
</dbReference>
<accession>A0A154BMA0</accession>
<dbReference type="InterPro" id="IPR011527">
    <property type="entry name" value="ABC1_TM_dom"/>
</dbReference>
<feature type="transmembrane region" description="Helical" evidence="9">
    <location>
        <begin position="262"/>
        <end position="280"/>
    </location>
</feature>
<keyword evidence="7 9" id="KW-1133">Transmembrane helix</keyword>
<dbReference type="Gene3D" id="1.20.1560.10">
    <property type="entry name" value="ABC transporter type 1, transmembrane domain"/>
    <property type="match status" value="1"/>
</dbReference>
<keyword evidence="4 9" id="KW-0812">Transmembrane</keyword>
<dbReference type="InterPro" id="IPR003593">
    <property type="entry name" value="AAA+_ATPase"/>
</dbReference>
<keyword evidence="13" id="KW-1185">Reference proteome</keyword>
<keyword evidence="8 9" id="KW-0472">Membrane</keyword>
<dbReference type="InterPro" id="IPR003439">
    <property type="entry name" value="ABC_transporter-like_ATP-bd"/>
</dbReference>
<dbReference type="CDD" id="cd18544">
    <property type="entry name" value="ABC_6TM_TmrA_like"/>
    <property type="match status" value="1"/>
</dbReference>
<comment type="subcellular location">
    <subcellularLocation>
        <location evidence="1">Cell membrane</location>
        <topology evidence="1">Multi-pass membrane protein</topology>
    </subcellularLocation>
</comment>
<dbReference type="InterPro" id="IPR036640">
    <property type="entry name" value="ABC1_TM_sf"/>
</dbReference>
<evidence type="ECO:0000256" key="5">
    <source>
        <dbReference type="ARBA" id="ARBA00022741"/>
    </source>
</evidence>
<keyword evidence="2" id="KW-0813">Transport</keyword>
<proteinExistence type="predicted"/>
<dbReference type="Pfam" id="PF00005">
    <property type="entry name" value="ABC_tran"/>
    <property type="match status" value="1"/>
</dbReference>
<dbReference type="RefSeq" id="WP_066245645.1">
    <property type="nucleotide sequence ID" value="NZ_LSGP01000026.1"/>
</dbReference>
<dbReference type="FunFam" id="3.40.50.300:FF:000221">
    <property type="entry name" value="Multidrug ABC transporter ATP-binding protein"/>
    <property type="match status" value="1"/>
</dbReference>
<dbReference type="PROSITE" id="PS00211">
    <property type="entry name" value="ABC_TRANSPORTER_1"/>
    <property type="match status" value="1"/>
</dbReference>
<comment type="caution">
    <text evidence="12">The sequence shown here is derived from an EMBL/GenBank/DDBJ whole genome shotgun (WGS) entry which is preliminary data.</text>
</comment>
<feature type="transmembrane region" description="Helical" evidence="9">
    <location>
        <begin position="33"/>
        <end position="51"/>
    </location>
</feature>
<dbReference type="InterPro" id="IPR039421">
    <property type="entry name" value="Type_1_exporter"/>
</dbReference>
<feature type="transmembrane region" description="Helical" evidence="9">
    <location>
        <begin position="71"/>
        <end position="92"/>
    </location>
</feature>
<dbReference type="OrthoDB" id="9762778at2"/>
<dbReference type="SUPFAM" id="SSF52540">
    <property type="entry name" value="P-loop containing nucleoside triphosphate hydrolases"/>
    <property type="match status" value="1"/>
</dbReference>
<name>A0A154BMA0_ANASB</name>
<keyword evidence="5" id="KW-0547">Nucleotide-binding</keyword>
<evidence type="ECO:0000259" key="11">
    <source>
        <dbReference type="PROSITE" id="PS50929"/>
    </source>
</evidence>